<dbReference type="EMBL" id="VAUO01000001">
    <property type="protein sequence ID" value="TLP65096.1"/>
    <property type="molecule type" value="Genomic_DNA"/>
</dbReference>
<dbReference type="GO" id="GO:0016787">
    <property type="term" value="F:hydrolase activity"/>
    <property type="evidence" value="ECO:0007669"/>
    <property type="project" value="UniProtKB-KW"/>
</dbReference>
<accession>A0A5R8ZJS9</accession>
<dbReference type="SUPFAM" id="SSF53474">
    <property type="entry name" value="alpha/beta-Hydrolases"/>
    <property type="match status" value="1"/>
</dbReference>
<dbReference type="InterPro" id="IPR000073">
    <property type="entry name" value="AB_hydrolase_1"/>
</dbReference>
<proteinExistence type="predicted"/>
<dbReference type="Pfam" id="PF12697">
    <property type="entry name" value="Abhydrolase_6"/>
    <property type="match status" value="1"/>
</dbReference>
<gene>
    <name evidence="2" type="ORF">FEM01_02640</name>
</gene>
<sequence>MEKPRVEQLIFLPGASGRVEFWQPLASALECTAEQIFFGYPGFGGVPDDPEVQGLSDIVGRVVSLIDKPTALIAQSMGGVVAVQAANACSGLVSHLVLTVTSGGLDMSSFGVRDWRADFKHQYAFPSWFTGFSSDLTEEISRIGARTLLLWGDQDPYSPKAIGRKLASLIPVSELHILPDGDHDLGCNKANEISALIDMHLKS</sequence>
<evidence type="ECO:0000313" key="2">
    <source>
        <dbReference type="EMBL" id="TLP65096.1"/>
    </source>
</evidence>
<dbReference type="PANTHER" id="PTHR43689:SF8">
    <property type="entry name" value="ALPHA_BETA-HYDROLASES SUPERFAMILY PROTEIN"/>
    <property type="match status" value="1"/>
</dbReference>
<comment type="caution">
    <text evidence="2">The sequence shown here is derived from an EMBL/GenBank/DDBJ whole genome shotgun (WGS) entry which is preliminary data.</text>
</comment>
<protein>
    <submittedName>
        <fullName evidence="2">Alpha/beta hydrolase</fullName>
    </submittedName>
</protein>
<dbReference type="RefSeq" id="WP_138217724.1">
    <property type="nucleotide sequence ID" value="NZ_VAUO01000001.1"/>
</dbReference>
<dbReference type="Proteomes" id="UP000309819">
    <property type="component" value="Unassembled WGS sequence"/>
</dbReference>
<feature type="domain" description="AB hydrolase-1" evidence="1">
    <location>
        <begin position="9"/>
        <end position="129"/>
    </location>
</feature>
<keyword evidence="2" id="KW-0378">Hydrolase</keyword>
<evidence type="ECO:0000259" key="1">
    <source>
        <dbReference type="Pfam" id="PF12697"/>
    </source>
</evidence>
<evidence type="ECO:0000313" key="3">
    <source>
        <dbReference type="Proteomes" id="UP000309819"/>
    </source>
</evidence>
<dbReference type="InterPro" id="IPR029058">
    <property type="entry name" value="AB_hydrolase_fold"/>
</dbReference>
<name>A0A5R8ZJS9_9PSED</name>
<dbReference type="PANTHER" id="PTHR43689">
    <property type="entry name" value="HYDROLASE"/>
    <property type="match status" value="1"/>
</dbReference>
<dbReference type="Gene3D" id="3.40.50.1820">
    <property type="entry name" value="alpha/beta hydrolase"/>
    <property type="match status" value="2"/>
</dbReference>
<keyword evidence="3" id="KW-1185">Reference proteome</keyword>
<organism evidence="2 3">
    <name type="scientific">Pseudomonas mosselii</name>
    <dbReference type="NCBI Taxonomy" id="78327"/>
    <lineage>
        <taxon>Bacteria</taxon>
        <taxon>Pseudomonadati</taxon>
        <taxon>Pseudomonadota</taxon>
        <taxon>Gammaproteobacteria</taxon>
        <taxon>Pseudomonadales</taxon>
        <taxon>Pseudomonadaceae</taxon>
        <taxon>Pseudomonas</taxon>
    </lineage>
</organism>
<dbReference type="AlphaFoldDB" id="A0A5R8ZJS9"/>
<reference evidence="2 3" key="1">
    <citation type="submission" date="2019-05" db="EMBL/GenBank/DDBJ databases">
        <title>Pseudomonas sp. SC006 isolated from lettuce that can produce HBGAs.</title>
        <authorList>
            <person name="Wang D."/>
            <person name="Liao N."/>
            <person name="Liu D."/>
            <person name="Zhang Z."/>
            <person name="Zou S."/>
        </authorList>
    </citation>
    <scope>NUCLEOTIDE SEQUENCE [LARGE SCALE GENOMIC DNA]</scope>
    <source>
        <strain evidence="2 3">SC006</strain>
    </source>
</reference>
<dbReference type="OrthoDB" id="5521505at2"/>